<protein>
    <recommendedName>
        <fullName evidence="5">Glycosyltransferase</fullName>
        <ecNumber evidence="5">2.4.1.-</ecNumber>
    </recommendedName>
</protein>
<evidence type="ECO:0000256" key="1">
    <source>
        <dbReference type="ARBA" id="ARBA00009995"/>
    </source>
</evidence>
<feature type="transmembrane region" description="Helical" evidence="6">
    <location>
        <begin position="511"/>
        <end position="530"/>
    </location>
</feature>
<accession>A0ABP1G5F4</accession>
<keyword evidence="2 4" id="KW-0328">Glycosyltransferase</keyword>
<comment type="caution">
    <text evidence="7">The sequence shown here is derived from an EMBL/GenBank/DDBJ whole genome shotgun (WGS) entry which is preliminary data.</text>
</comment>
<gene>
    <name evidence="7" type="primary">g8804</name>
    <name evidence="7" type="ORF">VP750_LOCUS7907</name>
</gene>
<proteinExistence type="inferred from homology"/>
<feature type="transmembrane region" description="Helical" evidence="6">
    <location>
        <begin position="578"/>
        <end position="598"/>
    </location>
</feature>
<keyword evidence="6" id="KW-0812">Transmembrane</keyword>
<reference evidence="7 8" key="1">
    <citation type="submission" date="2024-06" db="EMBL/GenBank/DDBJ databases">
        <authorList>
            <person name="Kraege A."/>
            <person name="Thomma B."/>
        </authorList>
    </citation>
    <scope>NUCLEOTIDE SEQUENCE [LARGE SCALE GENOMIC DNA]</scope>
</reference>
<dbReference type="Proteomes" id="UP001497392">
    <property type="component" value="Unassembled WGS sequence"/>
</dbReference>
<dbReference type="PANTHER" id="PTHR48043">
    <property type="entry name" value="EG:EG0003.4 PROTEIN-RELATED"/>
    <property type="match status" value="1"/>
</dbReference>
<evidence type="ECO:0000256" key="2">
    <source>
        <dbReference type="ARBA" id="ARBA00022676"/>
    </source>
</evidence>
<keyword evidence="3 4" id="KW-0808">Transferase</keyword>
<dbReference type="InterPro" id="IPR002213">
    <property type="entry name" value="UDP_glucos_trans"/>
</dbReference>
<evidence type="ECO:0000313" key="8">
    <source>
        <dbReference type="Proteomes" id="UP001497392"/>
    </source>
</evidence>
<evidence type="ECO:0000256" key="4">
    <source>
        <dbReference type="RuleBase" id="RU003718"/>
    </source>
</evidence>
<sequence length="600" mass="65082">MKNRAQSLRPSWTAPIRAIVFTALLMFNPASCGKVLVVPLPSAESHTFVMVKVVQELAARGHQVLMVIPESDLSTLDKVDASSFNVTTYKAAFTKQEVKELVRGTRQAVGSNFLGSLESFLVYLESLMGYCRLFLADKTAETVMKEFDPDVLVGDVAYACALGQSEILRRGEGRGRLPRVMVSALPILDPLVPGRMENMPNNLAYVPQMGTSLSNRMTFLERLKNAVFYYGTKVGEQWRALPMYLSLGKEHNVDCLSTEVSHGSTMFLYNMDFAMEWPRPLPPNVQLVGALLPTQAKPLPPIFEALLEGVGPEGAVYASMGTLCNFGPEEFVAIGQALSGLPNLVIWKLAPGDLPGNATVESLSLSSNVKVVEWTPQNDLLGDGRVKAFVTHGGLNSIYEAAFHGVPIVGIPVFGDQPDNVMKAVYRDFGLMISPGRITAEGLRGMVNRVLAEPSFGEAAQKVSVRMRAHRLKPAEKAADWIEHVMATDGDQYLKTPEHLLPWHVRNMLDVYLALAAIFGGLIWLMLLGLRRLLFGRRQQAAPATKAAAPGKTEGPKTFHVVASSLQGNAPPARERNWGVLGLAAAAGAASALVAAAFCS</sequence>
<name>A0ABP1G5F4_9CHLO</name>
<evidence type="ECO:0000256" key="5">
    <source>
        <dbReference type="RuleBase" id="RU362057"/>
    </source>
</evidence>
<dbReference type="CDD" id="cd03784">
    <property type="entry name" value="GT1_Gtf-like"/>
    <property type="match status" value="1"/>
</dbReference>
<dbReference type="EMBL" id="CAXHTA020000015">
    <property type="protein sequence ID" value="CAL5226001.1"/>
    <property type="molecule type" value="Genomic_DNA"/>
</dbReference>
<dbReference type="PANTHER" id="PTHR48043:SF145">
    <property type="entry name" value="FI06409P-RELATED"/>
    <property type="match status" value="1"/>
</dbReference>
<dbReference type="SUPFAM" id="SSF53756">
    <property type="entry name" value="UDP-Glycosyltransferase/glycogen phosphorylase"/>
    <property type="match status" value="1"/>
</dbReference>
<organism evidence="7 8">
    <name type="scientific">Coccomyxa viridis</name>
    <dbReference type="NCBI Taxonomy" id="1274662"/>
    <lineage>
        <taxon>Eukaryota</taxon>
        <taxon>Viridiplantae</taxon>
        <taxon>Chlorophyta</taxon>
        <taxon>core chlorophytes</taxon>
        <taxon>Trebouxiophyceae</taxon>
        <taxon>Trebouxiophyceae incertae sedis</taxon>
        <taxon>Coccomyxaceae</taxon>
        <taxon>Coccomyxa</taxon>
    </lineage>
</organism>
<dbReference type="Gene3D" id="3.40.50.2000">
    <property type="entry name" value="Glycogen Phosphorylase B"/>
    <property type="match status" value="2"/>
</dbReference>
<keyword evidence="6" id="KW-0472">Membrane</keyword>
<evidence type="ECO:0000256" key="3">
    <source>
        <dbReference type="ARBA" id="ARBA00022679"/>
    </source>
</evidence>
<evidence type="ECO:0000256" key="6">
    <source>
        <dbReference type="SAM" id="Phobius"/>
    </source>
</evidence>
<dbReference type="InterPro" id="IPR035595">
    <property type="entry name" value="UDP_glycos_trans_CS"/>
</dbReference>
<dbReference type="InterPro" id="IPR050271">
    <property type="entry name" value="UDP-glycosyltransferase"/>
</dbReference>
<dbReference type="Pfam" id="PF00201">
    <property type="entry name" value="UDPGT"/>
    <property type="match status" value="1"/>
</dbReference>
<dbReference type="PROSITE" id="PS00375">
    <property type="entry name" value="UDPGT"/>
    <property type="match status" value="1"/>
</dbReference>
<keyword evidence="8" id="KW-1185">Reference proteome</keyword>
<dbReference type="EC" id="2.4.1.-" evidence="5"/>
<evidence type="ECO:0000313" key="7">
    <source>
        <dbReference type="EMBL" id="CAL5226001.1"/>
    </source>
</evidence>
<keyword evidence="6" id="KW-1133">Transmembrane helix</keyword>
<comment type="similarity">
    <text evidence="1 4">Belongs to the UDP-glycosyltransferase family.</text>
</comment>